<keyword evidence="5" id="KW-1185">Reference proteome</keyword>
<keyword evidence="2" id="KW-0472">Membrane</keyword>
<keyword evidence="2" id="KW-1133">Transmembrane helix</keyword>
<reference evidence="4 5" key="1">
    <citation type="submission" date="2020-09" db="EMBL/GenBank/DDBJ databases">
        <title>Diversity and distribution of actinomycetes associated with coral in the coast of Hainan.</title>
        <authorList>
            <person name="Li F."/>
        </authorList>
    </citation>
    <scope>NUCLEOTIDE SEQUENCE [LARGE SCALE GENOMIC DNA]</scope>
    <source>
        <strain evidence="4 5">HNM0947</strain>
    </source>
</reference>
<dbReference type="RefSeq" id="WP_193119822.1">
    <property type="nucleotide sequence ID" value="NZ_JADBGI010000001.1"/>
</dbReference>
<evidence type="ECO:0000256" key="2">
    <source>
        <dbReference type="SAM" id="Phobius"/>
    </source>
</evidence>
<feature type="transmembrane region" description="Helical" evidence="2">
    <location>
        <begin position="110"/>
        <end position="129"/>
    </location>
</feature>
<name>A0ABR9NZZ9_9ACTN</name>
<evidence type="ECO:0000256" key="1">
    <source>
        <dbReference type="ARBA" id="ARBA00007362"/>
    </source>
</evidence>
<feature type="domain" description="EamA" evidence="3">
    <location>
        <begin position="36"/>
        <end position="154"/>
    </location>
</feature>
<dbReference type="SUPFAM" id="SSF103481">
    <property type="entry name" value="Multidrug resistance efflux transporter EmrE"/>
    <property type="match status" value="1"/>
</dbReference>
<sequence length="175" mass="18834">MRDARTPGALDTLGPGRPFAGRRARARVEVAFGYPLYFMLRRRFRVDTPSALMLEVAVLVPASAVFVLRPEPFWAFLDHPENWLGAGLLGLLTAAGFTAHTIAQRSLPMSLFGLLAHLEPILLVVASVLVLGESLGPDDALTYGAIAPAIMVLVFEGLRTHRVSRLKPSGPPAGV</sequence>
<comment type="caution">
    <text evidence="4">The sequence shown here is derived from an EMBL/GenBank/DDBJ whole genome shotgun (WGS) entry which is preliminary data.</text>
</comment>
<dbReference type="InterPro" id="IPR037185">
    <property type="entry name" value="EmrE-like"/>
</dbReference>
<gene>
    <name evidence="4" type="ORF">IDM40_00330</name>
</gene>
<proteinExistence type="inferred from homology"/>
<feature type="transmembrane region" description="Helical" evidence="2">
    <location>
        <begin position="51"/>
        <end position="68"/>
    </location>
</feature>
<feature type="transmembrane region" description="Helical" evidence="2">
    <location>
        <begin position="141"/>
        <end position="158"/>
    </location>
</feature>
<accession>A0ABR9NZZ9</accession>
<evidence type="ECO:0000313" key="5">
    <source>
        <dbReference type="Proteomes" id="UP000806528"/>
    </source>
</evidence>
<protein>
    <submittedName>
        <fullName evidence="4">EamA family transporter</fullName>
    </submittedName>
</protein>
<keyword evidence="2" id="KW-0812">Transmembrane</keyword>
<dbReference type="InterPro" id="IPR000620">
    <property type="entry name" value="EamA_dom"/>
</dbReference>
<dbReference type="EMBL" id="JADBGI010000001">
    <property type="protein sequence ID" value="MBE2997152.1"/>
    <property type="molecule type" value="Genomic_DNA"/>
</dbReference>
<dbReference type="Pfam" id="PF00892">
    <property type="entry name" value="EamA"/>
    <property type="match status" value="1"/>
</dbReference>
<organism evidence="4 5">
    <name type="scientific">Nocardiopsis coralli</name>
    <dbReference type="NCBI Taxonomy" id="2772213"/>
    <lineage>
        <taxon>Bacteria</taxon>
        <taxon>Bacillati</taxon>
        <taxon>Actinomycetota</taxon>
        <taxon>Actinomycetes</taxon>
        <taxon>Streptosporangiales</taxon>
        <taxon>Nocardiopsidaceae</taxon>
        <taxon>Nocardiopsis</taxon>
    </lineage>
</organism>
<evidence type="ECO:0000313" key="4">
    <source>
        <dbReference type="EMBL" id="MBE2997152.1"/>
    </source>
</evidence>
<evidence type="ECO:0000259" key="3">
    <source>
        <dbReference type="Pfam" id="PF00892"/>
    </source>
</evidence>
<comment type="similarity">
    <text evidence="1">Belongs to the EamA transporter family.</text>
</comment>
<feature type="transmembrane region" description="Helical" evidence="2">
    <location>
        <begin position="83"/>
        <end position="103"/>
    </location>
</feature>
<dbReference type="Proteomes" id="UP000806528">
    <property type="component" value="Unassembled WGS sequence"/>
</dbReference>